<keyword evidence="6" id="KW-0812">Transmembrane</keyword>
<name>A0A5J5BWH5_9ASTE</name>
<evidence type="ECO:0000259" key="7">
    <source>
        <dbReference type="Pfam" id="PF08216"/>
    </source>
</evidence>
<protein>
    <recommendedName>
        <fullName evidence="7">Beta-catenin-like protein 1 N-terminal domain-containing protein</fullName>
    </recommendedName>
</protein>
<evidence type="ECO:0000313" key="8">
    <source>
        <dbReference type="EMBL" id="KAA8547006.1"/>
    </source>
</evidence>
<dbReference type="PANTHER" id="PTHR14978">
    <property type="entry name" value="BETA-CATENIN-LIKE PROTEIN 1 NUCLEAR ASSOCIATED PROTEIN"/>
    <property type="match status" value="1"/>
</dbReference>
<dbReference type="InterPro" id="IPR013180">
    <property type="entry name" value="CTNNBL1_N"/>
</dbReference>
<accession>A0A5J5BWH5</accession>
<proteinExistence type="predicted"/>
<dbReference type="InterPro" id="IPR039678">
    <property type="entry name" value="CTNNBL1"/>
</dbReference>
<keyword evidence="5" id="KW-0539">Nucleus</keyword>
<dbReference type="GO" id="GO:0005681">
    <property type="term" value="C:spliceosomal complex"/>
    <property type="evidence" value="ECO:0007669"/>
    <property type="project" value="TreeGrafter"/>
</dbReference>
<evidence type="ECO:0000256" key="1">
    <source>
        <dbReference type="ARBA" id="ARBA00004123"/>
    </source>
</evidence>
<dbReference type="InterPro" id="IPR011989">
    <property type="entry name" value="ARM-like"/>
</dbReference>
<dbReference type="OrthoDB" id="1898821at2759"/>
<dbReference type="PANTHER" id="PTHR14978:SF0">
    <property type="entry name" value="BETA-CATENIN-LIKE PROTEIN 1"/>
    <property type="match status" value="1"/>
</dbReference>
<gene>
    <name evidence="8" type="ORF">F0562_003435</name>
</gene>
<evidence type="ECO:0000313" key="9">
    <source>
        <dbReference type="Proteomes" id="UP000325577"/>
    </source>
</evidence>
<dbReference type="Proteomes" id="UP000325577">
    <property type="component" value="Linkage Group LG1"/>
</dbReference>
<evidence type="ECO:0000256" key="5">
    <source>
        <dbReference type="ARBA" id="ARBA00023242"/>
    </source>
</evidence>
<dbReference type="GO" id="GO:0006004">
    <property type="term" value="P:fucose metabolic process"/>
    <property type="evidence" value="ECO:0007669"/>
    <property type="project" value="UniProtKB-KW"/>
</dbReference>
<sequence>MNGVDVVLQAVALYKSRDLQTPNEEMVENLFDYLCCSLMPLENNERFVEAKGVELMIIIMNQQRNQIFYAVVIARILGVALVVPILQVNVNWGEPIDGIQWELCIKFNQFEVMTEDSTLFLEELTRPTGVIEGLPPPNHLTKVAQLIYQKAYVYITALKHRVTQATIDSWRARCLDLSRWLNFQPTLVAGSRWEEDEKI</sequence>
<keyword evidence="2" id="KW-0597">Phosphoprotein</keyword>
<evidence type="ECO:0000256" key="4">
    <source>
        <dbReference type="ARBA" id="ARBA00023054"/>
    </source>
</evidence>
<dbReference type="AlphaFoldDB" id="A0A5J5BWH5"/>
<organism evidence="8 9">
    <name type="scientific">Nyssa sinensis</name>
    <dbReference type="NCBI Taxonomy" id="561372"/>
    <lineage>
        <taxon>Eukaryota</taxon>
        <taxon>Viridiplantae</taxon>
        <taxon>Streptophyta</taxon>
        <taxon>Embryophyta</taxon>
        <taxon>Tracheophyta</taxon>
        <taxon>Spermatophyta</taxon>
        <taxon>Magnoliopsida</taxon>
        <taxon>eudicotyledons</taxon>
        <taxon>Gunneridae</taxon>
        <taxon>Pentapetalae</taxon>
        <taxon>asterids</taxon>
        <taxon>Cornales</taxon>
        <taxon>Nyssaceae</taxon>
        <taxon>Nyssa</taxon>
    </lineage>
</organism>
<evidence type="ECO:0000256" key="3">
    <source>
        <dbReference type="ARBA" id="ARBA00022737"/>
    </source>
</evidence>
<keyword evidence="4" id="KW-0175">Coiled coil</keyword>
<dbReference type="Pfam" id="PF08216">
    <property type="entry name" value="CTNNBL"/>
    <property type="match status" value="1"/>
</dbReference>
<comment type="subcellular location">
    <subcellularLocation>
        <location evidence="1">Nucleus</location>
    </subcellularLocation>
</comment>
<feature type="transmembrane region" description="Helical" evidence="6">
    <location>
        <begin position="67"/>
        <end position="86"/>
    </location>
</feature>
<keyword evidence="9" id="KW-1185">Reference proteome</keyword>
<reference evidence="8 9" key="1">
    <citation type="submission" date="2019-09" db="EMBL/GenBank/DDBJ databases">
        <title>A chromosome-level genome assembly of the Chinese tupelo Nyssa sinensis.</title>
        <authorList>
            <person name="Yang X."/>
            <person name="Kang M."/>
            <person name="Yang Y."/>
            <person name="Xiong H."/>
            <person name="Wang M."/>
            <person name="Zhang Z."/>
            <person name="Wang Z."/>
            <person name="Wu H."/>
            <person name="Ma T."/>
            <person name="Liu J."/>
            <person name="Xi Z."/>
        </authorList>
    </citation>
    <scope>NUCLEOTIDE SEQUENCE [LARGE SCALE GENOMIC DNA]</scope>
    <source>
        <strain evidence="8">J267</strain>
        <tissue evidence="8">Leaf</tissue>
    </source>
</reference>
<dbReference type="EMBL" id="CM018032">
    <property type="protein sequence ID" value="KAA8547006.1"/>
    <property type="molecule type" value="Genomic_DNA"/>
</dbReference>
<evidence type="ECO:0000256" key="6">
    <source>
        <dbReference type="SAM" id="Phobius"/>
    </source>
</evidence>
<keyword evidence="6" id="KW-1133">Transmembrane helix</keyword>
<dbReference type="Gene3D" id="1.25.10.10">
    <property type="entry name" value="Leucine-rich Repeat Variant"/>
    <property type="match status" value="1"/>
</dbReference>
<keyword evidence="6" id="KW-0472">Membrane</keyword>
<feature type="domain" description="Beta-catenin-like protein 1 N-terminal" evidence="7">
    <location>
        <begin position="1"/>
        <end position="70"/>
    </location>
</feature>
<dbReference type="GO" id="GO:0016757">
    <property type="term" value="F:glycosyltransferase activity"/>
    <property type="evidence" value="ECO:0007669"/>
    <property type="project" value="UniProtKB-KW"/>
</dbReference>
<keyword evidence="3" id="KW-0677">Repeat</keyword>
<evidence type="ECO:0000256" key="2">
    <source>
        <dbReference type="ARBA" id="ARBA00022553"/>
    </source>
</evidence>